<dbReference type="GO" id="GO:0043022">
    <property type="term" value="F:ribosome binding"/>
    <property type="evidence" value="ECO:0007669"/>
    <property type="project" value="InterPro"/>
</dbReference>
<evidence type="ECO:0000259" key="2">
    <source>
        <dbReference type="Pfam" id="PF09000"/>
    </source>
</evidence>
<protein>
    <recommendedName>
        <fullName evidence="2">Colicin E3-like ribonuclease domain-containing protein</fullName>
    </recommendedName>
</protein>
<dbReference type="InterPro" id="IPR009105">
    <property type="entry name" value="Colicin_E3_ribonuclease"/>
</dbReference>
<feature type="region of interest" description="Disordered" evidence="1">
    <location>
        <begin position="94"/>
        <end position="120"/>
    </location>
</feature>
<name>A0A2W5N853_9BACT</name>
<dbReference type="SUPFAM" id="SSF63840">
    <property type="entry name" value="Ribonuclease domain of colicin E3"/>
    <property type="match status" value="1"/>
</dbReference>
<dbReference type="GO" id="GO:0003723">
    <property type="term" value="F:RNA binding"/>
    <property type="evidence" value="ECO:0007669"/>
    <property type="project" value="InterPro"/>
</dbReference>
<dbReference type="AlphaFoldDB" id="A0A2W5N853"/>
<dbReference type="EMBL" id="QFQB01000005">
    <property type="protein sequence ID" value="PZQ48489.1"/>
    <property type="molecule type" value="Genomic_DNA"/>
</dbReference>
<dbReference type="Gene3D" id="3.10.380.10">
    <property type="entry name" value="Colicin E3-like ribonuclease domain"/>
    <property type="match status" value="1"/>
</dbReference>
<dbReference type="InterPro" id="IPR036725">
    <property type="entry name" value="ColE3_ribonuclease_sf"/>
</dbReference>
<gene>
    <name evidence="3" type="ORF">DI551_01590</name>
</gene>
<dbReference type="Pfam" id="PF09000">
    <property type="entry name" value="Cytotoxic"/>
    <property type="match status" value="1"/>
</dbReference>
<feature type="domain" description="Colicin E3-like ribonuclease" evidence="2">
    <location>
        <begin position="52"/>
        <end position="119"/>
    </location>
</feature>
<comment type="caution">
    <text evidence="3">The sequence shown here is derived from an EMBL/GenBank/DDBJ whole genome shotgun (WGS) entry which is preliminary data.</text>
</comment>
<evidence type="ECO:0000313" key="4">
    <source>
        <dbReference type="Proteomes" id="UP000249417"/>
    </source>
</evidence>
<accession>A0A2W5N853</accession>
<evidence type="ECO:0000256" key="1">
    <source>
        <dbReference type="SAM" id="MobiDB-lite"/>
    </source>
</evidence>
<organism evidence="3 4">
    <name type="scientific">Micavibrio aeruginosavorus</name>
    <dbReference type="NCBI Taxonomy" id="349221"/>
    <lineage>
        <taxon>Bacteria</taxon>
        <taxon>Pseudomonadati</taxon>
        <taxon>Bdellovibrionota</taxon>
        <taxon>Bdellovibrionia</taxon>
        <taxon>Bdellovibrionales</taxon>
        <taxon>Pseudobdellovibrionaceae</taxon>
        <taxon>Micavibrio</taxon>
    </lineage>
</organism>
<reference evidence="3 4" key="1">
    <citation type="submission" date="2017-08" db="EMBL/GenBank/DDBJ databases">
        <title>Infants hospitalized years apart are colonized by the same room-sourced microbial strains.</title>
        <authorList>
            <person name="Brooks B."/>
            <person name="Olm M.R."/>
            <person name="Firek B.A."/>
            <person name="Baker R."/>
            <person name="Thomas B.C."/>
            <person name="Morowitz M.J."/>
            <person name="Banfield J.F."/>
        </authorList>
    </citation>
    <scope>NUCLEOTIDE SEQUENCE [LARGE SCALE GENOMIC DNA]</scope>
    <source>
        <strain evidence="3">S2_005_002_R2_29</strain>
    </source>
</reference>
<sequence>MQNINAAALVFEGTVISIEMCLRNGRCRTWLLQQAAKAAILASDYHLPPYGLPAFPDAKWVKKTGVRKRWVDSKGKIYEWDYKKGEVEVFDKTGKKHLGGFDPKTGKQRSKPVKGRKVER</sequence>
<feature type="compositionally biased region" description="Basic residues" evidence="1">
    <location>
        <begin position="106"/>
        <end position="120"/>
    </location>
</feature>
<evidence type="ECO:0000313" key="3">
    <source>
        <dbReference type="EMBL" id="PZQ48489.1"/>
    </source>
</evidence>
<dbReference type="GO" id="GO:0016788">
    <property type="term" value="F:hydrolase activity, acting on ester bonds"/>
    <property type="evidence" value="ECO:0007669"/>
    <property type="project" value="InterPro"/>
</dbReference>
<proteinExistence type="predicted"/>
<dbReference type="Proteomes" id="UP000249417">
    <property type="component" value="Unassembled WGS sequence"/>
</dbReference>